<dbReference type="AlphaFoldDB" id="A0A0F9F890"/>
<reference evidence="1" key="1">
    <citation type="journal article" date="2015" name="Nature">
        <title>Complex archaea that bridge the gap between prokaryotes and eukaryotes.</title>
        <authorList>
            <person name="Spang A."/>
            <person name="Saw J.H."/>
            <person name="Jorgensen S.L."/>
            <person name="Zaremba-Niedzwiedzka K."/>
            <person name="Martijn J."/>
            <person name="Lind A.E."/>
            <person name="van Eijk R."/>
            <person name="Schleper C."/>
            <person name="Guy L."/>
            <person name="Ettema T.J."/>
        </authorList>
    </citation>
    <scope>NUCLEOTIDE SEQUENCE</scope>
</reference>
<accession>A0A0F9F890</accession>
<evidence type="ECO:0000313" key="1">
    <source>
        <dbReference type="EMBL" id="KKL74716.1"/>
    </source>
</evidence>
<dbReference type="EMBL" id="LAZR01024563">
    <property type="protein sequence ID" value="KKL74716.1"/>
    <property type="molecule type" value="Genomic_DNA"/>
</dbReference>
<comment type="caution">
    <text evidence="1">The sequence shown here is derived from an EMBL/GenBank/DDBJ whole genome shotgun (WGS) entry which is preliminary data.</text>
</comment>
<gene>
    <name evidence="1" type="ORF">LCGC14_2062090</name>
</gene>
<sequence>MSKENWKWSGLKEDLEKFPGDNLIMLPPHGVSDPHFFRVSKARILQLIDDAAKADELAKVQKPKSVVEEIYEYLVPWREWPHHEPISAGVARIEMALAEAVEFIELYRNGYKPGGWDGNVFEAQSSILAILKGEKKRDIPKA</sequence>
<proteinExistence type="predicted"/>
<name>A0A0F9F890_9ZZZZ</name>
<protein>
    <submittedName>
        <fullName evidence="1">Uncharacterized protein</fullName>
    </submittedName>
</protein>
<organism evidence="1">
    <name type="scientific">marine sediment metagenome</name>
    <dbReference type="NCBI Taxonomy" id="412755"/>
    <lineage>
        <taxon>unclassified sequences</taxon>
        <taxon>metagenomes</taxon>
        <taxon>ecological metagenomes</taxon>
    </lineage>
</organism>